<evidence type="ECO:0000313" key="3">
    <source>
        <dbReference type="WBParaSite" id="Hba_11958"/>
    </source>
</evidence>
<keyword evidence="2" id="KW-1185">Reference proteome</keyword>
<feature type="region of interest" description="Disordered" evidence="1">
    <location>
        <begin position="1"/>
        <end position="23"/>
    </location>
</feature>
<evidence type="ECO:0000313" key="2">
    <source>
        <dbReference type="Proteomes" id="UP000095283"/>
    </source>
</evidence>
<evidence type="ECO:0000256" key="1">
    <source>
        <dbReference type="SAM" id="MobiDB-lite"/>
    </source>
</evidence>
<protein>
    <submittedName>
        <fullName evidence="3">MBF1 domain-containing protein</fullName>
    </submittedName>
</protein>
<dbReference type="Proteomes" id="UP000095283">
    <property type="component" value="Unplaced"/>
</dbReference>
<sequence>MKLGTNRKLEIENAKNKGINTNK</sequence>
<name>A0A1I7X3B1_HETBA</name>
<accession>A0A1I7X3B1</accession>
<dbReference type="AlphaFoldDB" id="A0A1I7X3B1"/>
<organism evidence="2 3">
    <name type="scientific">Heterorhabditis bacteriophora</name>
    <name type="common">Entomopathogenic nematode worm</name>
    <dbReference type="NCBI Taxonomy" id="37862"/>
    <lineage>
        <taxon>Eukaryota</taxon>
        <taxon>Metazoa</taxon>
        <taxon>Ecdysozoa</taxon>
        <taxon>Nematoda</taxon>
        <taxon>Chromadorea</taxon>
        <taxon>Rhabditida</taxon>
        <taxon>Rhabditina</taxon>
        <taxon>Rhabditomorpha</taxon>
        <taxon>Strongyloidea</taxon>
        <taxon>Heterorhabditidae</taxon>
        <taxon>Heterorhabditis</taxon>
    </lineage>
</organism>
<dbReference type="WBParaSite" id="Hba_11958">
    <property type="protein sequence ID" value="Hba_11958"/>
    <property type="gene ID" value="Hba_11958"/>
</dbReference>
<proteinExistence type="predicted"/>
<reference evidence="3" key="1">
    <citation type="submission" date="2016-11" db="UniProtKB">
        <authorList>
            <consortium name="WormBaseParasite"/>
        </authorList>
    </citation>
    <scope>IDENTIFICATION</scope>
</reference>